<feature type="domain" description="Type VII secretion system protein EssD-like" evidence="1">
    <location>
        <begin position="31"/>
        <end position="159"/>
    </location>
</feature>
<proteinExistence type="predicted"/>
<organism evidence="2">
    <name type="scientific">gut metagenome</name>
    <dbReference type="NCBI Taxonomy" id="749906"/>
    <lineage>
        <taxon>unclassified sequences</taxon>
        <taxon>metagenomes</taxon>
        <taxon>organismal metagenomes</taxon>
    </lineage>
</organism>
<reference evidence="2" key="1">
    <citation type="journal article" date="2012" name="PLoS ONE">
        <title>Gene sets for utilization of primary and secondary nutrition supplies in the distal gut of endangered iberian lynx.</title>
        <authorList>
            <person name="Alcaide M."/>
            <person name="Messina E."/>
            <person name="Richter M."/>
            <person name="Bargiela R."/>
            <person name="Peplies J."/>
            <person name="Huws S.A."/>
            <person name="Newbold C.J."/>
            <person name="Golyshin P.N."/>
            <person name="Simon M.A."/>
            <person name="Lopez G."/>
            <person name="Yakimov M.M."/>
            <person name="Ferrer M."/>
        </authorList>
    </citation>
    <scope>NUCLEOTIDE SEQUENCE</scope>
</reference>
<dbReference type="InterPro" id="IPR044929">
    <property type="entry name" value="DNA/RNA_non-sp_Endonuclease_sf"/>
</dbReference>
<comment type="caution">
    <text evidence="2">The sequence shown here is derived from an EMBL/GenBank/DDBJ whole genome shotgun (WGS) entry which is preliminary data.</text>
</comment>
<name>J9BYE9_9ZZZZ</name>
<dbReference type="EMBL" id="AMCI01007467">
    <property type="protein sequence ID" value="EJW92570.1"/>
    <property type="molecule type" value="Genomic_DNA"/>
</dbReference>
<evidence type="ECO:0000313" key="2">
    <source>
        <dbReference type="EMBL" id="EJW92570.1"/>
    </source>
</evidence>
<gene>
    <name evidence="2" type="ORF">EVA_19323</name>
</gene>
<dbReference type="AlphaFoldDB" id="J9BYE9"/>
<dbReference type="Pfam" id="PF13930">
    <property type="entry name" value="Endonuclea_NS_2"/>
    <property type="match status" value="1"/>
</dbReference>
<accession>J9BYE9</accession>
<dbReference type="InterPro" id="IPR044927">
    <property type="entry name" value="Endonuclea_NS_2"/>
</dbReference>
<sequence>DIPEFSGQPYVEVNNNVPYFEENEKTVDAFQHYFELDELGRVTMAYGSLGQEILPEEERGDISSIHPTGWKQHRYECIKDGQMLYNRCHLIAYSLSGQNANPKNLMTGTRYMNVKGMQPFEMKTLDFIKETNKHVMYQVTPMFEGDNLVAHGVLMQAKSVEDNGQGLSFNVFLL</sequence>
<feature type="non-terminal residue" evidence="2">
    <location>
        <position position="1"/>
    </location>
</feature>
<protein>
    <submittedName>
        <fullName evidence="2">Prophage Lp1 protein 65</fullName>
    </submittedName>
</protein>
<evidence type="ECO:0000259" key="1">
    <source>
        <dbReference type="Pfam" id="PF13930"/>
    </source>
</evidence>
<dbReference type="Gene3D" id="3.40.570.10">
    <property type="entry name" value="Extracellular Endonuclease, subunit A"/>
    <property type="match status" value="1"/>
</dbReference>